<name>A0A8T1U2I1_9STRA</name>
<feature type="region of interest" description="Disordered" evidence="1">
    <location>
        <begin position="156"/>
        <end position="176"/>
    </location>
</feature>
<reference evidence="2" key="1">
    <citation type="submission" date="2021-01" db="EMBL/GenBank/DDBJ databases">
        <title>Phytophthora aleatoria, a newly-described species from Pinus radiata is distinct from Phytophthora cactorum isolates based on comparative genomics.</title>
        <authorList>
            <person name="Mcdougal R."/>
            <person name="Panda P."/>
            <person name="Williams N."/>
            <person name="Studholme D.J."/>
        </authorList>
    </citation>
    <scope>NUCLEOTIDE SEQUENCE</scope>
    <source>
        <strain evidence="2">NZFS 3830</strain>
    </source>
</reference>
<organism evidence="2 3">
    <name type="scientific">Phytophthora cactorum</name>
    <dbReference type="NCBI Taxonomy" id="29920"/>
    <lineage>
        <taxon>Eukaryota</taxon>
        <taxon>Sar</taxon>
        <taxon>Stramenopiles</taxon>
        <taxon>Oomycota</taxon>
        <taxon>Peronosporomycetes</taxon>
        <taxon>Peronosporales</taxon>
        <taxon>Peronosporaceae</taxon>
        <taxon>Phytophthora</taxon>
    </lineage>
</organism>
<evidence type="ECO:0000313" key="3">
    <source>
        <dbReference type="Proteomes" id="UP000688947"/>
    </source>
</evidence>
<accession>A0A8T1U2I1</accession>
<comment type="caution">
    <text evidence="2">The sequence shown here is derived from an EMBL/GenBank/DDBJ whole genome shotgun (WGS) entry which is preliminary data.</text>
</comment>
<dbReference type="Proteomes" id="UP000688947">
    <property type="component" value="Unassembled WGS sequence"/>
</dbReference>
<dbReference type="EMBL" id="JAENGZ010000800">
    <property type="protein sequence ID" value="KAG6953784.1"/>
    <property type="molecule type" value="Genomic_DNA"/>
</dbReference>
<feature type="compositionally biased region" description="Low complexity" evidence="1">
    <location>
        <begin position="160"/>
        <end position="176"/>
    </location>
</feature>
<gene>
    <name evidence="2" type="ORF">JG687_00012206</name>
</gene>
<evidence type="ECO:0000256" key="1">
    <source>
        <dbReference type="SAM" id="MobiDB-lite"/>
    </source>
</evidence>
<dbReference type="OrthoDB" id="168299at2759"/>
<evidence type="ECO:0000313" key="2">
    <source>
        <dbReference type="EMBL" id="KAG6953784.1"/>
    </source>
</evidence>
<protein>
    <submittedName>
        <fullName evidence="2">Uncharacterized protein</fullName>
    </submittedName>
</protein>
<sequence length="470" mass="51481">MGERPEHPGGNEIIAHPNENIDTSGRSYVCSMSSAIDLKFPPDGCVADLALTVQRYLSRIVEELHLISAWSSSLCQHQRTARSAEGNTCLDDGSLTAMARLAVATDIELMRRDVTKAQHELFQRCTTQTAYVQSEANAAISRQDTLYSELKQRMDDEQRALSQQTQSLQSLEQAQSESDAQIRSMISTLRQVQQQTSSYPARVSGLEKSIDAVTTTQFIHERELQTLQRRVASFDTTHQLQQEATRRATEESLTGLRSAHSQLSTKLQVLRLEMQKLSDTSQKQIQQLMKTVTSVVACVSGKPRVIPTAAVAPRRPSVTAPRTPGSGGNTHSAGTEASSGSLYGFVEEGGSMQTMITTGADAVATNDCFIYAKTALPHRNSINETGTSMKKRVAPSTGSSRVVTGVENKVQDAMTSLLTVQQSVMSLPLGYEDAAQPIAVATKPSNFRVEAKHWGHRQTRSAHINKTKYR</sequence>
<dbReference type="AlphaFoldDB" id="A0A8T1U2I1"/>
<proteinExistence type="predicted"/>
<feature type="region of interest" description="Disordered" evidence="1">
    <location>
        <begin position="311"/>
        <end position="337"/>
    </location>
</feature>
<dbReference type="VEuPathDB" id="FungiDB:PC110_g3180"/>